<evidence type="ECO:0000259" key="3">
    <source>
        <dbReference type="PROSITE" id="PS50015"/>
    </source>
</evidence>
<reference evidence="4" key="1">
    <citation type="submission" date="2014-07" db="EMBL/GenBank/DDBJ databases">
        <authorList>
            <person name="Martin A.A"/>
            <person name="De Silva N."/>
        </authorList>
    </citation>
    <scope>NUCLEOTIDE SEQUENCE</scope>
</reference>
<organism evidence="4 5">
    <name type="scientific">Strongyloides venezuelensis</name>
    <name type="common">Threadworm</name>
    <dbReference type="NCBI Taxonomy" id="75913"/>
    <lineage>
        <taxon>Eukaryota</taxon>
        <taxon>Metazoa</taxon>
        <taxon>Ecdysozoa</taxon>
        <taxon>Nematoda</taxon>
        <taxon>Chromadorea</taxon>
        <taxon>Rhabditida</taxon>
        <taxon>Tylenchina</taxon>
        <taxon>Panagrolaimomorpha</taxon>
        <taxon>Strongyloidoidea</taxon>
        <taxon>Strongyloididae</taxon>
        <taxon>Strongyloides</taxon>
    </lineage>
</organism>
<sequence length="97" mass="11114">MKYFIIYLFTFNFLFVFGKSNKCDSCISSFDSIKKANQAGEINADQLKKLCGNITEGLFLFDNICENIMVKYLDIITKGIKELKDSKDICRTITLCD</sequence>
<keyword evidence="2" id="KW-0732">Signal</keyword>
<keyword evidence="4" id="KW-1185">Reference proteome</keyword>
<keyword evidence="1" id="KW-1015">Disulfide bond</keyword>
<evidence type="ECO:0000256" key="2">
    <source>
        <dbReference type="SAM" id="SignalP"/>
    </source>
</evidence>
<dbReference type="WBParaSite" id="SVE_0856200.1">
    <property type="protein sequence ID" value="SVE_0856200.1"/>
    <property type="gene ID" value="SVE_0856200"/>
</dbReference>
<evidence type="ECO:0000256" key="1">
    <source>
        <dbReference type="ARBA" id="ARBA00023157"/>
    </source>
</evidence>
<reference evidence="5" key="2">
    <citation type="submission" date="2015-08" db="UniProtKB">
        <authorList>
            <consortium name="WormBaseParasite"/>
        </authorList>
    </citation>
    <scope>IDENTIFICATION</scope>
</reference>
<dbReference type="Proteomes" id="UP000035680">
    <property type="component" value="Unassembled WGS sequence"/>
</dbReference>
<evidence type="ECO:0000313" key="4">
    <source>
        <dbReference type="Proteomes" id="UP000035680"/>
    </source>
</evidence>
<proteinExistence type="predicted"/>
<dbReference type="InterPro" id="IPR008139">
    <property type="entry name" value="SaposinB_dom"/>
</dbReference>
<feature type="domain" description="Saposin B-type" evidence="3">
    <location>
        <begin position="19"/>
        <end position="97"/>
    </location>
</feature>
<feature type="signal peptide" evidence="2">
    <location>
        <begin position="1"/>
        <end position="20"/>
    </location>
</feature>
<dbReference type="InterPro" id="IPR011001">
    <property type="entry name" value="Saposin-like"/>
</dbReference>
<protein>
    <submittedName>
        <fullName evidence="5">Saposin B-type domain-containing protein</fullName>
    </submittedName>
</protein>
<dbReference type="SUPFAM" id="SSF47862">
    <property type="entry name" value="Saposin"/>
    <property type="match status" value="1"/>
</dbReference>
<evidence type="ECO:0000313" key="5">
    <source>
        <dbReference type="WBParaSite" id="SVE_0856200.1"/>
    </source>
</evidence>
<accession>A0A0K0FI44</accession>
<feature type="chain" id="PRO_5005329681" evidence="2">
    <location>
        <begin position="21"/>
        <end position="97"/>
    </location>
</feature>
<dbReference type="Gene3D" id="1.10.225.10">
    <property type="entry name" value="Saposin-like"/>
    <property type="match status" value="1"/>
</dbReference>
<dbReference type="PROSITE" id="PS50015">
    <property type="entry name" value="SAP_B"/>
    <property type="match status" value="1"/>
</dbReference>
<name>A0A0K0FI44_STRVS</name>
<dbReference type="AlphaFoldDB" id="A0A0K0FI44"/>